<dbReference type="EMBL" id="GGFL01015278">
    <property type="protein sequence ID" value="MBW79456.1"/>
    <property type="molecule type" value="Transcribed_RNA"/>
</dbReference>
<proteinExistence type="predicted"/>
<sequence length="86" mass="9574">MMRTHAFLYAFTLTHGGHTSHTFTAAAAAAAVPSRGHTQSHSFIRVSRARRKGTGTRPRVVYEKCERRAERCIRCAAKDGDDVCLR</sequence>
<organism evidence="1">
    <name type="scientific">Anopheles darlingi</name>
    <name type="common">Mosquito</name>
    <dbReference type="NCBI Taxonomy" id="43151"/>
    <lineage>
        <taxon>Eukaryota</taxon>
        <taxon>Metazoa</taxon>
        <taxon>Ecdysozoa</taxon>
        <taxon>Arthropoda</taxon>
        <taxon>Hexapoda</taxon>
        <taxon>Insecta</taxon>
        <taxon>Pterygota</taxon>
        <taxon>Neoptera</taxon>
        <taxon>Endopterygota</taxon>
        <taxon>Diptera</taxon>
        <taxon>Nematocera</taxon>
        <taxon>Culicoidea</taxon>
        <taxon>Culicidae</taxon>
        <taxon>Anophelinae</taxon>
        <taxon>Anopheles</taxon>
    </lineage>
</organism>
<accession>A0A2M4DPE8</accession>
<protein>
    <submittedName>
        <fullName evidence="1">Putative secreted protein</fullName>
    </submittedName>
</protein>
<name>A0A2M4DPE8_ANODA</name>
<evidence type="ECO:0000313" key="1">
    <source>
        <dbReference type="EMBL" id="MBW79456.1"/>
    </source>
</evidence>
<dbReference type="AlphaFoldDB" id="A0A2M4DPE8"/>
<reference evidence="1" key="1">
    <citation type="submission" date="2018-01" db="EMBL/GenBank/DDBJ databases">
        <title>An insight into the sialome of Amazonian anophelines.</title>
        <authorList>
            <person name="Ribeiro J.M."/>
            <person name="Scarpassa V."/>
            <person name="Calvo E."/>
        </authorList>
    </citation>
    <scope>NUCLEOTIDE SEQUENCE</scope>
</reference>